<feature type="region of interest" description="Disordered" evidence="1">
    <location>
        <begin position="349"/>
        <end position="368"/>
    </location>
</feature>
<dbReference type="Proteomes" id="UP001345827">
    <property type="component" value="Unassembled WGS sequence"/>
</dbReference>
<organism evidence="2 3">
    <name type="scientific">Vermiconidia calcicola</name>
    <dbReference type="NCBI Taxonomy" id="1690605"/>
    <lineage>
        <taxon>Eukaryota</taxon>
        <taxon>Fungi</taxon>
        <taxon>Dikarya</taxon>
        <taxon>Ascomycota</taxon>
        <taxon>Pezizomycotina</taxon>
        <taxon>Dothideomycetes</taxon>
        <taxon>Dothideomycetidae</taxon>
        <taxon>Mycosphaerellales</taxon>
        <taxon>Extremaceae</taxon>
        <taxon>Vermiconidia</taxon>
    </lineage>
</organism>
<name>A0AAV9PUQ0_9PEZI</name>
<evidence type="ECO:0000313" key="3">
    <source>
        <dbReference type="Proteomes" id="UP001345827"/>
    </source>
</evidence>
<feature type="region of interest" description="Disordered" evidence="1">
    <location>
        <begin position="227"/>
        <end position="247"/>
    </location>
</feature>
<dbReference type="EMBL" id="JAXLQG010000021">
    <property type="protein sequence ID" value="KAK5529658.1"/>
    <property type="molecule type" value="Genomic_DNA"/>
</dbReference>
<evidence type="ECO:0000313" key="2">
    <source>
        <dbReference type="EMBL" id="KAK5529658.1"/>
    </source>
</evidence>
<gene>
    <name evidence="2" type="ORF">LTR25_009437</name>
</gene>
<protein>
    <submittedName>
        <fullName evidence="2">Uncharacterized protein</fullName>
    </submittedName>
</protein>
<accession>A0AAV9PUQ0</accession>
<evidence type="ECO:0000256" key="1">
    <source>
        <dbReference type="SAM" id="MobiDB-lite"/>
    </source>
</evidence>
<dbReference type="AlphaFoldDB" id="A0AAV9PUQ0"/>
<feature type="compositionally biased region" description="Polar residues" evidence="1">
    <location>
        <begin position="227"/>
        <end position="238"/>
    </location>
</feature>
<keyword evidence="3" id="KW-1185">Reference proteome</keyword>
<comment type="caution">
    <text evidence="2">The sequence shown here is derived from an EMBL/GenBank/DDBJ whole genome shotgun (WGS) entry which is preliminary data.</text>
</comment>
<sequence length="368" mass="41032">MAARDLLKEKWERIDMDWKTKDYRDDLSRVNIEYLCAEFFKDMVRTNMATKAQMDVFINLLTMGKDRYNTLGKEFFANVSMRIPELRGHDAPSGKYNQATAYLLLETRDFHRKAPEVKRGYYSQPLTAKTMRTDNMSNALLPRRDPAQAETLATVAWGRSPLGSGRVAGAAPALGDLRATDRLTTTTASMQIRRPFPVDGHGQPQCQSGLTSTAPVFVPGASGHITTKAASQRASVNRDTPDVGRPRIYEHHPYRVSFPADMGPQGNHVVAAMGIAQGRNVVGQPVDPIEARNFVIAPPFELAYSGLSQSSLHEQPLNRHPWIHPLVQQPAAQSFFSQYPAEMAYPTASRLSRTPDCGQELGKRVRKH</sequence>
<proteinExistence type="predicted"/>
<reference evidence="2 3" key="1">
    <citation type="submission" date="2023-06" db="EMBL/GenBank/DDBJ databases">
        <title>Black Yeasts Isolated from many extreme environments.</title>
        <authorList>
            <person name="Coleine C."/>
            <person name="Stajich J.E."/>
            <person name="Selbmann L."/>
        </authorList>
    </citation>
    <scope>NUCLEOTIDE SEQUENCE [LARGE SCALE GENOMIC DNA]</scope>
    <source>
        <strain evidence="2 3">CCFEE 5887</strain>
    </source>
</reference>